<feature type="domain" description="C2" evidence="3">
    <location>
        <begin position="1"/>
        <end position="117"/>
    </location>
</feature>
<organism evidence="4 5">
    <name type="scientific">Scomber scombrus</name>
    <name type="common">Atlantic mackerel</name>
    <name type="synonym">Scomber vernalis</name>
    <dbReference type="NCBI Taxonomy" id="13677"/>
    <lineage>
        <taxon>Eukaryota</taxon>
        <taxon>Metazoa</taxon>
        <taxon>Chordata</taxon>
        <taxon>Craniata</taxon>
        <taxon>Vertebrata</taxon>
        <taxon>Euteleostomi</taxon>
        <taxon>Actinopterygii</taxon>
        <taxon>Neopterygii</taxon>
        <taxon>Teleostei</taxon>
        <taxon>Neoteleostei</taxon>
        <taxon>Acanthomorphata</taxon>
        <taxon>Pelagiaria</taxon>
        <taxon>Scombriformes</taxon>
        <taxon>Scombridae</taxon>
        <taxon>Scomber</taxon>
    </lineage>
</organism>
<dbReference type="GO" id="GO:0051607">
    <property type="term" value="P:defense response to virus"/>
    <property type="evidence" value="ECO:0007669"/>
    <property type="project" value="TreeGrafter"/>
</dbReference>
<evidence type="ECO:0000313" key="4">
    <source>
        <dbReference type="EMBL" id="CAK6950501.1"/>
    </source>
</evidence>
<dbReference type="AlphaFoldDB" id="A0AAV1MTZ5"/>
<feature type="signal peptide" evidence="2">
    <location>
        <begin position="1"/>
        <end position="20"/>
    </location>
</feature>
<dbReference type="SMART" id="SM00239">
    <property type="entry name" value="C2"/>
    <property type="match status" value="1"/>
</dbReference>
<dbReference type="Proteomes" id="UP001314229">
    <property type="component" value="Unassembled WGS sequence"/>
</dbReference>
<dbReference type="SUPFAM" id="SSF49562">
    <property type="entry name" value="C2 domain (Calcium/lipid-binding domain, CaLB)"/>
    <property type="match status" value="1"/>
</dbReference>
<dbReference type="InterPro" id="IPR000008">
    <property type="entry name" value="C2_dom"/>
</dbReference>
<dbReference type="GO" id="GO:0001771">
    <property type="term" value="P:immunological synapse formation"/>
    <property type="evidence" value="ECO:0007669"/>
    <property type="project" value="TreeGrafter"/>
</dbReference>
<dbReference type="InterPro" id="IPR052784">
    <property type="entry name" value="Perforin-1_pore-forming"/>
</dbReference>
<dbReference type="Pfam" id="PF00168">
    <property type="entry name" value="C2"/>
    <property type="match status" value="1"/>
</dbReference>
<dbReference type="GO" id="GO:0022829">
    <property type="term" value="F:wide pore channel activity"/>
    <property type="evidence" value="ECO:0007669"/>
    <property type="project" value="TreeGrafter"/>
</dbReference>
<comment type="caution">
    <text evidence="4">The sequence shown here is derived from an EMBL/GenBank/DDBJ whole genome shotgun (WGS) entry which is preliminary data.</text>
</comment>
<sequence>MASNLSLLLLVLSALTVAEAGLRVFNLRATDLPSDLFGITDGYVKVFCSSASLGKTSIRDNEVNPWWEEEFAYFSAKEFDVLRLEVHDHDFLYDDLLGVCQRQIRVGTHQHDCTLEDGAKLHYAYTLS</sequence>
<evidence type="ECO:0000313" key="5">
    <source>
        <dbReference type="Proteomes" id="UP001314229"/>
    </source>
</evidence>
<dbReference type="PANTHER" id="PTHR46096">
    <property type="entry name" value="PERFORIN-1"/>
    <property type="match status" value="1"/>
</dbReference>
<protein>
    <submittedName>
        <fullName evidence="4">Perforin-1-like</fullName>
    </submittedName>
</protein>
<evidence type="ECO:0000259" key="3">
    <source>
        <dbReference type="PROSITE" id="PS50004"/>
    </source>
</evidence>
<name>A0AAV1MTZ5_SCOSC</name>
<dbReference type="InterPro" id="IPR035892">
    <property type="entry name" value="C2_domain_sf"/>
</dbReference>
<proteinExistence type="predicted"/>
<keyword evidence="5" id="KW-1185">Reference proteome</keyword>
<dbReference type="Gene3D" id="2.60.40.150">
    <property type="entry name" value="C2 domain"/>
    <property type="match status" value="1"/>
</dbReference>
<dbReference type="GO" id="GO:0001913">
    <property type="term" value="P:T cell mediated cytotoxicity"/>
    <property type="evidence" value="ECO:0007669"/>
    <property type="project" value="TreeGrafter"/>
</dbReference>
<evidence type="ECO:0000256" key="2">
    <source>
        <dbReference type="SAM" id="SignalP"/>
    </source>
</evidence>
<reference evidence="4 5" key="1">
    <citation type="submission" date="2024-01" db="EMBL/GenBank/DDBJ databases">
        <authorList>
            <person name="Alioto T."/>
            <person name="Alioto T."/>
            <person name="Gomez Garrido J."/>
        </authorList>
    </citation>
    <scope>NUCLEOTIDE SEQUENCE [LARGE SCALE GENOMIC DNA]</scope>
</reference>
<accession>A0AAV1MTZ5</accession>
<feature type="chain" id="PRO_5043561598" evidence="2">
    <location>
        <begin position="21"/>
        <end position="128"/>
    </location>
</feature>
<evidence type="ECO:0000256" key="1">
    <source>
        <dbReference type="ARBA" id="ARBA00022729"/>
    </source>
</evidence>
<gene>
    <name evidence="4" type="ORF">FSCOSCO3_A002986</name>
</gene>
<dbReference type="PANTHER" id="PTHR46096:SF3">
    <property type="entry name" value="PERFORIN-1"/>
    <property type="match status" value="1"/>
</dbReference>
<dbReference type="GO" id="GO:0016020">
    <property type="term" value="C:membrane"/>
    <property type="evidence" value="ECO:0007669"/>
    <property type="project" value="TreeGrafter"/>
</dbReference>
<dbReference type="PROSITE" id="PS50004">
    <property type="entry name" value="C2"/>
    <property type="match status" value="1"/>
</dbReference>
<dbReference type="EMBL" id="CAWUFR010000003">
    <property type="protein sequence ID" value="CAK6950501.1"/>
    <property type="molecule type" value="Genomic_DNA"/>
</dbReference>
<keyword evidence="1 2" id="KW-0732">Signal</keyword>